<accession>A0A9W4SDK0</accession>
<evidence type="ECO:0000313" key="3">
    <source>
        <dbReference type="Proteomes" id="UP001153678"/>
    </source>
</evidence>
<keyword evidence="3" id="KW-1185">Reference proteome</keyword>
<organism evidence="2 3">
    <name type="scientific">Funneliformis geosporum</name>
    <dbReference type="NCBI Taxonomy" id="1117311"/>
    <lineage>
        <taxon>Eukaryota</taxon>
        <taxon>Fungi</taxon>
        <taxon>Fungi incertae sedis</taxon>
        <taxon>Mucoromycota</taxon>
        <taxon>Glomeromycotina</taxon>
        <taxon>Glomeromycetes</taxon>
        <taxon>Glomerales</taxon>
        <taxon>Glomeraceae</taxon>
        <taxon>Funneliformis</taxon>
    </lineage>
</organism>
<proteinExistence type="predicted"/>
<reference evidence="2" key="1">
    <citation type="submission" date="2022-08" db="EMBL/GenBank/DDBJ databases">
        <authorList>
            <person name="Kallberg Y."/>
            <person name="Tangrot J."/>
            <person name="Rosling A."/>
        </authorList>
    </citation>
    <scope>NUCLEOTIDE SEQUENCE</scope>
    <source>
        <strain evidence="2">Wild A</strain>
    </source>
</reference>
<name>A0A9W4SDK0_9GLOM</name>
<dbReference type="AlphaFoldDB" id="A0A9W4SDK0"/>
<keyword evidence="1" id="KW-0175">Coiled coil</keyword>
<evidence type="ECO:0000313" key="2">
    <source>
        <dbReference type="EMBL" id="CAI2164569.1"/>
    </source>
</evidence>
<evidence type="ECO:0000256" key="1">
    <source>
        <dbReference type="SAM" id="Coils"/>
    </source>
</evidence>
<dbReference type="OrthoDB" id="2433104at2759"/>
<gene>
    <name evidence="2" type="ORF">FWILDA_LOCUS1632</name>
</gene>
<comment type="caution">
    <text evidence="2">The sequence shown here is derived from an EMBL/GenBank/DDBJ whole genome shotgun (WGS) entry which is preliminary data.</text>
</comment>
<dbReference type="Proteomes" id="UP001153678">
    <property type="component" value="Unassembled WGS sequence"/>
</dbReference>
<dbReference type="EMBL" id="CAMKVN010000165">
    <property type="protein sequence ID" value="CAI2164569.1"/>
    <property type="molecule type" value="Genomic_DNA"/>
</dbReference>
<sequence>MEERVLKSTLPLEVKEKILKDTKLITGINTKEITKKIANSPVDLTIGEAAIKSQIQDLKQKGTTYQKLLTEYKKQQSKINDFKEKSKQCKDCQKYCPKHEKQNQEVMAKHDTCNFCHKNDKQIEQTKAKVEEIKEKIERLKKSKPGATKEIQKLVNELNKKKAQGEKLRHEAFANRVKCPTLNKLKTERKACSKCQEQEKKKYRARLENPLRQVCLVNKESNPEIYLLANEDAC</sequence>
<protein>
    <submittedName>
        <fullName evidence="2">18991_t:CDS:1</fullName>
    </submittedName>
</protein>
<feature type="coiled-coil region" evidence="1">
    <location>
        <begin position="116"/>
        <end position="171"/>
    </location>
</feature>